<organism evidence="1 2">
    <name type="scientific">Halomonas campaniensis</name>
    <dbReference type="NCBI Taxonomy" id="213554"/>
    <lineage>
        <taxon>Bacteria</taxon>
        <taxon>Pseudomonadati</taxon>
        <taxon>Pseudomonadota</taxon>
        <taxon>Gammaproteobacteria</taxon>
        <taxon>Oceanospirillales</taxon>
        <taxon>Halomonadaceae</taxon>
        <taxon>Halomonas</taxon>
    </lineage>
</organism>
<dbReference type="PROSITE" id="PS51257">
    <property type="entry name" value="PROKAR_LIPOPROTEIN"/>
    <property type="match status" value="1"/>
</dbReference>
<dbReference type="RefSeq" id="WP_088698416.1">
    <property type="nucleotide sequence ID" value="NZ_JPUA01000003.1"/>
</dbReference>
<dbReference type="EMBL" id="JPUA01000003">
    <property type="protein sequence ID" value="OWV31262.1"/>
    <property type="molecule type" value="Genomic_DNA"/>
</dbReference>
<dbReference type="AlphaFoldDB" id="A0A246S469"/>
<dbReference type="OrthoDB" id="1419830at2"/>
<comment type="caution">
    <text evidence="1">The sequence shown here is derived from an EMBL/GenBank/DDBJ whole genome shotgun (WGS) entry which is preliminary data.</text>
</comment>
<evidence type="ECO:0000313" key="1">
    <source>
        <dbReference type="EMBL" id="OWV31262.1"/>
    </source>
</evidence>
<sequence>MKKAIFVLLSLISLTGCTTVSYNGGEELVNRVSYPEIGEVMTVGVGEHMVEKGSMVEVGVLRVNQMIDGAMYDIPNRTYRQIGHDTENDFYEPTGVVRGAFADPIQALAVAKKDDAEICVITTFGGSACYAGAYTKAKRLSEQEDSFQQTLIYNGRIGDKINIGYREFSSSLARPAFNNEVEYDLSTSDEISYKGASLEVIEAGNTGITYKLIRNFPD</sequence>
<protein>
    <recommendedName>
        <fullName evidence="3">Lipoprotein</fullName>
    </recommendedName>
</protein>
<proteinExistence type="predicted"/>
<name>A0A246S469_9GAMM</name>
<reference evidence="1 2" key="1">
    <citation type="submission" date="2014-08" db="EMBL/GenBank/DDBJ databases">
        <title>Draft genome sequence of a novel L-asparaginase producing marine bacterium, Halomonas campaniensis.</title>
        <authorList>
            <person name="Sundarakrishnan B."/>
            <person name="Moushumi Priya A."/>
            <person name="Raman G."/>
            <person name="Sakthivel N."/>
            <person name="Park S."/>
            <person name="Jayachandran S."/>
        </authorList>
    </citation>
    <scope>NUCLEOTIDE SEQUENCE [LARGE SCALE GENOMIC DNA]</scope>
    <source>
        <strain evidence="1 2">SK03</strain>
    </source>
</reference>
<accession>A0A246S469</accession>
<evidence type="ECO:0008006" key="3">
    <source>
        <dbReference type="Google" id="ProtNLM"/>
    </source>
</evidence>
<dbReference type="Proteomes" id="UP000197334">
    <property type="component" value="Unassembled WGS sequence"/>
</dbReference>
<gene>
    <name evidence="1" type="ORF">JI62_01190</name>
</gene>
<keyword evidence="2" id="KW-1185">Reference proteome</keyword>
<evidence type="ECO:0000313" key="2">
    <source>
        <dbReference type="Proteomes" id="UP000197334"/>
    </source>
</evidence>